<dbReference type="PANTHER" id="PTHR47926">
    <property type="entry name" value="PENTATRICOPEPTIDE REPEAT-CONTAINING PROTEIN"/>
    <property type="match status" value="1"/>
</dbReference>
<dbReference type="KEGG" id="dzi:111308753"/>
<protein>
    <submittedName>
        <fullName evidence="4">Pentatricopeptide repeat-containing protein At4g13650-like</fullName>
    </submittedName>
</protein>
<feature type="repeat" description="PPR" evidence="2">
    <location>
        <begin position="62"/>
        <end position="96"/>
    </location>
</feature>
<name>A0A6P6AE18_DURZI</name>
<feature type="repeat" description="PPR" evidence="2">
    <location>
        <begin position="365"/>
        <end position="399"/>
    </location>
</feature>
<dbReference type="GeneID" id="111308753"/>
<dbReference type="Pfam" id="PF01535">
    <property type="entry name" value="PPR"/>
    <property type="match status" value="7"/>
</dbReference>
<dbReference type="GO" id="GO:0009451">
    <property type="term" value="P:RNA modification"/>
    <property type="evidence" value="ECO:0007669"/>
    <property type="project" value="InterPro"/>
</dbReference>
<dbReference type="RefSeq" id="XP_022763063.1">
    <property type="nucleotide sequence ID" value="XM_022907328.1"/>
</dbReference>
<reference evidence="4" key="1">
    <citation type="submission" date="2025-08" db="UniProtKB">
        <authorList>
            <consortium name="RefSeq"/>
        </authorList>
    </citation>
    <scope>IDENTIFICATION</scope>
    <source>
        <tissue evidence="4">Fruit stalk</tissue>
    </source>
</reference>
<keyword evidence="3" id="KW-1185">Reference proteome</keyword>
<dbReference type="NCBIfam" id="TIGR00756">
    <property type="entry name" value="PPR"/>
    <property type="match status" value="3"/>
</dbReference>
<evidence type="ECO:0000313" key="4">
    <source>
        <dbReference type="RefSeq" id="XP_022763063.1"/>
    </source>
</evidence>
<dbReference type="InterPro" id="IPR002885">
    <property type="entry name" value="PPR_rpt"/>
</dbReference>
<evidence type="ECO:0000256" key="1">
    <source>
        <dbReference type="ARBA" id="ARBA00022737"/>
    </source>
</evidence>
<dbReference type="Pfam" id="PF13041">
    <property type="entry name" value="PPR_2"/>
    <property type="match status" value="2"/>
</dbReference>
<dbReference type="FunFam" id="1.25.40.10:FF:000364">
    <property type="entry name" value="Pentatricopeptide repeat (PPR-like) superfamily protein"/>
    <property type="match status" value="1"/>
</dbReference>
<dbReference type="InterPro" id="IPR011990">
    <property type="entry name" value="TPR-like_helical_dom_sf"/>
</dbReference>
<feature type="repeat" description="PPR" evidence="2">
    <location>
        <begin position="163"/>
        <end position="197"/>
    </location>
</feature>
<dbReference type="InterPro" id="IPR046960">
    <property type="entry name" value="PPR_At4g14850-like_plant"/>
</dbReference>
<dbReference type="FunFam" id="1.25.40.10:FF:000090">
    <property type="entry name" value="Pentatricopeptide repeat-containing protein, chloroplastic"/>
    <property type="match status" value="1"/>
</dbReference>
<sequence>MILSKIKRNPSGFLRFNAFSTSFKPPYPCINSYNASKLLSNYLKAGRVKEAEKLFGQIPQRNIVLWSILIHGYSINGHHIKSMESYSHMRKSGLFPNSFTVVGLLVGIKGLQNFVLGQSIHGLILKCGLNFDLVVCTAMFNTYARCGNISDSYKVFMELENPGLVSCNAMIAGFVTNELFEEAILLFKKLRKCGLVPNVATAVSIIQSCVGLDLRVVCESIHGLIVKFGLASDIRVNNSVLDMYSCLMDLDAATAIFEGMKHKDVISWTTMMGLLVNHEYATNAIELFCKMKASRVSYDAIVVMNLVSACAILGDLRKGKQTHAHAVVCGFVSELPLVNSIMTMYSKCGDIDSSRTLFDQSTQRSLVSWAAIISGYLQNGFSREALNLFIKVRQEGYYHSDSVMLMSALTASCDIAAFELCQQLHCCAFEAGYSSHRSLQNTLISAYSKCGNMDLADFVFKEMGYLKDVVSWNAIINGYGINGQGETALALFHEMRKGAEEADGATYLSILNACSHGGLINDALIIFNKMVEDDKIRPSQEHYGCIIDLLARAGCLSDASSFVSQLRIGPNAWKAFLSGCMLHGNVELAEFAARKVFELEPRGSDQIVLISNVYASVGRFQDSEALRLGMQKKALIKKPGVSLLYRNSYDGG</sequence>
<accession>A0A6P6AE18</accession>
<dbReference type="InterPro" id="IPR046848">
    <property type="entry name" value="E_motif"/>
</dbReference>
<evidence type="ECO:0000313" key="3">
    <source>
        <dbReference type="Proteomes" id="UP000515121"/>
    </source>
</evidence>
<feature type="repeat" description="PPR" evidence="2">
    <location>
        <begin position="468"/>
        <end position="502"/>
    </location>
</feature>
<dbReference type="OrthoDB" id="185373at2759"/>
<dbReference type="Gene3D" id="1.25.40.10">
    <property type="entry name" value="Tetratricopeptide repeat domain"/>
    <property type="match status" value="5"/>
</dbReference>
<dbReference type="Proteomes" id="UP000515121">
    <property type="component" value="Unplaced"/>
</dbReference>
<proteinExistence type="predicted"/>
<gene>
    <name evidence="4" type="primary">LOC111308753</name>
</gene>
<dbReference type="Pfam" id="PF20431">
    <property type="entry name" value="E_motif"/>
    <property type="match status" value="1"/>
</dbReference>
<keyword evidence="1" id="KW-0677">Repeat</keyword>
<dbReference type="PROSITE" id="PS51375">
    <property type="entry name" value="PPR"/>
    <property type="match status" value="4"/>
</dbReference>
<dbReference type="PANTHER" id="PTHR47926:SF347">
    <property type="entry name" value="PENTATRICOPEPTIDE REPEAT-CONTAINING PROTEIN"/>
    <property type="match status" value="1"/>
</dbReference>
<dbReference type="FunFam" id="1.25.40.10:FF:000351">
    <property type="entry name" value="Pentatricopeptide repeat-containing protein"/>
    <property type="match status" value="2"/>
</dbReference>
<dbReference type="GO" id="GO:0003723">
    <property type="term" value="F:RNA binding"/>
    <property type="evidence" value="ECO:0007669"/>
    <property type="project" value="InterPro"/>
</dbReference>
<dbReference type="AlphaFoldDB" id="A0A6P6AE18"/>
<organism evidence="3 4">
    <name type="scientific">Durio zibethinus</name>
    <name type="common">Durian</name>
    <dbReference type="NCBI Taxonomy" id="66656"/>
    <lineage>
        <taxon>Eukaryota</taxon>
        <taxon>Viridiplantae</taxon>
        <taxon>Streptophyta</taxon>
        <taxon>Embryophyta</taxon>
        <taxon>Tracheophyta</taxon>
        <taxon>Spermatophyta</taxon>
        <taxon>Magnoliopsida</taxon>
        <taxon>eudicotyledons</taxon>
        <taxon>Gunneridae</taxon>
        <taxon>Pentapetalae</taxon>
        <taxon>rosids</taxon>
        <taxon>malvids</taxon>
        <taxon>Malvales</taxon>
        <taxon>Malvaceae</taxon>
        <taxon>Helicteroideae</taxon>
        <taxon>Durio</taxon>
    </lineage>
</organism>
<evidence type="ECO:0000256" key="2">
    <source>
        <dbReference type="PROSITE-ProRule" id="PRU00708"/>
    </source>
</evidence>